<dbReference type="Proteomes" id="UP000078200">
    <property type="component" value="Unassembled WGS sequence"/>
</dbReference>
<organism evidence="1 2">
    <name type="scientific">Glossina austeni</name>
    <name type="common">Savannah tsetse fly</name>
    <dbReference type="NCBI Taxonomy" id="7395"/>
    <lineage>
        <taxon>Eukaryota</taxon>
        <taxon>Metazoa</taxon>
        <taxon>Ecdysozoa</taxon>
        <taxon>Arthropoda</taxon>
        <taxon>Hexapoda</taxon>
        <taxon>Insecta</taxon>
        <taxon>Pterygota</taxon>
        <taxon>Neoptera</taxon>
        <taxon>Endopterygota</taxon>
        <taxon>Diptera</taxon>
        <taxon>Brachycera</taxon>
        <taxon>Muscomorpha</taxon>
        <taxon>Hippoboscoidea</taxon>
        <taxon>Glossinidae</taxon>
        <taxon>Glossina</taxon>
    </lineage>
</organism>
<protein>
    <submittedName>
        <fullName evidence="1">Uncharacterized protein</fullName>
    </submittedName>
</protein>
<sequence>MLEHEQYWGRAAAAHPPRPTLIVFLLAYLRFDDDDDDDDDDIITHIMISSTYLDKITFCKNIVLKSGAVEIRNLAEELKNQLFGFRYNFTTGLTRSRLRLRFAIILGKNVQFLSNTYRLALRNAMQQQK</sequence>
<evidence type="ECO:0000313" key="1">
    <source>
        <dbReference type="EnsemblMetazoa" id="GAUT022943-PA"/>
    </source>
</evidence>
<proteinExistence type="predicted"/>
<reference evidence="1" key="1">
    <citation type="submission" date="2020-05" db="UniProtKB">
        <authorList>
            <consortium name="EnsemblMetazoa"/>
        </authorList>
    </citation>
    <scope>IDENTIFICATION</scope>
    <source>
        <strain evidence="1">TTRI</strain>
    </source>
</reference>
<accession>A0A1A9V1P2</accession>
<dbReference type="VEuPathDB" id="VectorBase:GAUT022943"/>
<name>A0A1A9V1P2_GLOAU</name>
<keyword evidence="2" id="KW-1185">Reference proteome</keyword>
<dbReference type="AlphaFoldDB" id="A0A1A9V1P2"/>
<evidence type="ECO:0000313" key="2">
    <source>
        <dbReference type="Proteomes" id="UP000078200"/>
    </source>
</evidence>
<dbReference type="EnsemblMetazoa" id="GAUT022943-RA">
    <property type="protein sequence ID" value="GAUT022943-PA"/>
    <property type="gene ID" value="GAUT022943"/>
</dbReference>